<dbReference type="Proteomes" id="UP000248606">
    <property type="component" value="Unassembled WGS sequence"/>
</dbReference>
<feature type="transmembrane region" description="Helical" evidence="5">
    <location>
        <begin position="65"/>
        <end position="87"/>
    </location>
</feature>
<comment type="subcellular location">
    <subcellularLocation>
        <location evidence="1">Membrane</location>
        <topology evidence="1">Multi-pass membrane protein</topology>
    </subcellularLocation>
</comment>
<evidence type="ECO:0000256" key="2">
    <source>
        <dbReference type="ARBA" id="ARBA00022692"/>
    </source>
</evidence>
<dbReference type="AlphaFoldDB" id="A0A2W5K7X3"/>
<gene>
    <name evidence="7" type="ORF">DI579_05940</name>
</gene>
<dbReference type="Pfam" id="PF07291">
    <property type="entry name" value="MauE"/>
    <property type="match status" value="1"/>
</dbReference>
<dbReference type="GO" id="GO:0016020">
    <property type="term" value="C:membrane"/>
    <property type="evidence" value="ECO:0007669"/>
    <property type="project" value="UniProtKB-SubCell"/>
</dbReference>
<dbReference type="GO" id="GO:0030416">
    <property type="term" value="P:methylamine metabolic process"/>
    <property type="evidence" value="ECO:0007669"/>
    <property type="project" value="InterPro"/>
</dbReference>
<organism evidence="7 8">
    <name type="scientific">Lawsonella clevelandensis</name>
    <dbReference type="NCBI Taxonomy" id="1528099"/>
    <lineage>
        <taxon>Bacteria</taxon>
        <taxon>Bacillati</taxon>
        <taxon>Actinomycetota</taxon>
        <taxon>Actinomycetes</taxon>
        <taxon>Mycobacteriales</taxon>
        <taxon>Lawsonellaceae</taxon>
        <taxon>Lawsonella</taxon>
    </lineage>
</organism>
<feature type="transmembrane region" description="Helical" evidence="5">
    <location>
        <begin position="22"/>
        <end position="44"/>
    </location>
</feature>
<reference evidence="7 8" key="1">
    <citation type="submission" date="2017-08" db="EMBL/GenBank/DDBJ databases">
        <title>Infants hospitalized years apart are colonized by the same room-sourced microbial strains.</title>
        <authorList>
            <person name="Brooks B."/>
            <person name="Olm M.R."/>
            <person name="Firek B.A."/>
            <person name="Baker R."/>
            <person name="Thomas B.C."/>
            <person name="Morowitz M.J."/>
            <person name="Banfield J.F."/>
        </authorList>
    </citation>
    <scope>NUCLEOTIDE SEQUENCE [LARGE SCALE GENOMIC DNA]</scope>
    <source>
        <strain evidence="7">S2_006_000_R1_57</strain>
    </source>
</reference>
<proteinExistence type="predicted"/>
<dbReference type="EMBL" id="QFOZ01000010">
    <property type="protein sequence ID" value="PZP88582.1"/>
    <property type="molecule type" value="Genomic_DNA"/>
</dbReference>
<evidence type="ECO:0000256" key="4">
    <source>
        <dbReference type="ARBA" id="ARBA00023136"/>
    </source>
</evidence>
<evidence type="ECO:0000313" key="8">
    <source>
        <dbReference type="Proteomes" id="UP000248606"/>
    </source>
</evidence>
<protein>
    <submittedName>
        <fullName evidence="7">DoxX family protein</fullName>
    </submittedName>
</protein>
<dbReference type="UniPathway" id="UPA00895"/>
<name>A0A2W5K7X3_9ACTN</name>
<evidence type="ECO:0000256" key="1">
    <source>
        <dbReference type="ARBA" id="ARBA00004141"/>
    </source>
</evidence>
<feature type="domain" description="Methylamine utilisation protein MauE" evidence="6">
    <location>
        <begin position="24"/>
        <end position="156"/>
    </location>
</feature>
<evidence type="ECO:0000259" key="6">
    <source>
        <dbReference type="Pfam" id="PF07291"/>
    </source>
</evidence>
<keyword evidence="3 5" id="KW-1133">Transmembrane helix</keyword>
<accession>A0A2W5K7X3</accession>
<feature type="transmembrane region" description="Helical" evidence="5">
    <location>
        <begin position="93"/>
        <end position="114"/>
    </location>
</feature>
<evidence type="ECO:0000256" key="5">
    <source>
        <dbReference type="SAM" id="Phobius"/>
    </source>
</evidence>
<sequence>MSDTQCCSAEGTEGQDSDVRPWVTWVSFLARLVLAGIWIVSGVLKASNMMETRVAVRAYRVLPEAAVASVAFMLPALEILLGVLLLLGIKNKWMAIASAVVFTVFIVMIAQAWIRGLQIDCGCFGGGGYDPQADHLTYLSEIARDLAFMVFAVWLACFPHTPLAVEPGSRAPLRRHP</sequence>
<dbReference type="InterPro" id="IPR009908">
    <property type="entry name" value="Methylamine_util_MauE"/>
</dbReference>
<evidence type="ECO:0000256" key="3">
    <source>
        <dbReference type="ARBA" id="ARBA00022989"/>
    </source>
</evidence>
<keyword evidence="4 5" id="KW-0472">Membrane</keyword>
<evidence type="ECO:0000313" key="7">
    <source>
        <dbReference type="EMBL" id="PZP88582.1"/>
    </source>
</evidence>
<keyword evidence="2 5" id="KW-0812">Transmembrane</keyword>
<comment type="caution">
    <text evidence="7">The sequence shown here is derived from an EMBL/GenBank/DDBJ whole genome shotgun (WGS) entry which is preliminary data.</text>
</comment>